<feature type="coiled-coil region" evidence="1">
    <location>
        <begin position="46"/>
        <end position="76"/>
    </location>
</feature>
<reference evidence="3 4" key="1">
    <citation type="submission" date="2013-05" db="EMBL/GenBank/DDBJ databases">
        <title>Draft genome of the parasitic nematode Anyclostoma ceylanicum.</title>
        <authorList>
            <person name="Mitreva M."/>
        </authorList>
    </citation>
    <scope>NUCLEOTIDE SEQUENCE [LARGE SCALE GENOMIC DNA]</scope>
</reference>
<keyword evidence="4" id="KW-1185">Reference proteome</keyword>
<feature type="region of interest" description="Disordered" evidence="2">
    <location>
        <begin position="84"/>
        <end position="116"/>
    </location>
</feature>
<feature type="compositionally biased region" description="Basic and acidic residues" evidence="2">
    <location>
        <begin position="84"/>
        <end position="94"/>
    </location>
</feature>
<dbReference type="EMBL" id="KE125140">
    <property type="protein sequence ID" value="EPB71036.1"/>
    <property type="molecule type" value="Genomic_DNA"/>
</dbReference>
<feature type="region of interest" description="Disordered" evidence="2">
    <location>
        <begin position="142"/>
        <end position="187"/>
    </location>
</feature>
<feature type="compositionally biased region" description="Polar residues" evidence="2">
    <location>
        <begin position="148"/>
        <end position="161"/>
    </location>
</feature>
<evidence type="ECO:0000256" key="1">
    <source>
        <dbReference type="SAM" id="Coils"/>
    </source>
</evidence>
<dbReference type="Proteomes" id="UP000054495">
    <property type="component" value="Unassembled WGS sequence"/>
</dbReference>
<keyword evidence="1" id="KW-0175">Coiled coil</keyword>
<protein>
    <submittedName>
        <fullName evidence="3">Uncharacterized protein</fullName>
    </submittedName>
</protein>
<name>A0A0D6LLX2_9BILA</name>
<feature type="compositionally biased region" description="Basic and acidic residues" evidence="2">
    <location>
        <begin position="175"/>
        <end position="187"/>
    </location>
</feature>
<organism evidence="3 4">
    <name type="scientific">Ancylostoma ceylanicum</name>
    <dbReference type="NCBI Taxonomy" id="53326"/>
    <lineage>
        <taxon>Eukaryota</taxon>
        <taxon>Metazoa</taxon>
        <taxon>Ecdysozoa</taxon>
        <taxon>Nematoda</taxon>
        <taxon>Chromadorea</taxon>
        <taxon>Rhabditida</taxon>
        <taxon>Rhabditina</taxon>
        <taxon>Rhabditomorpha</taxon>
        <taxon>Strongyloidea</taxon>
        <taxon>Ancylostomatidae</taxon>
        <taxon>Ancylostomatinae</taxon>
        <taxon>Ancylostoma</taxon>
    </lineage>
</organism>
<evidence type="ECO:0000313" key="3">
    <source>
        <dbReference type="EMBL" id="EPB71036.1"/>
    </source>
</evidence>
<evidence type="ECO:0000313" key="4">
    <source>
        <dbReference type="Proteomes" id="UP000054495"/>
    </source>
</evidence>
<dbReference type="AlphaFoldDB" id="A0A0D6LLX2"/>
<sequence>MVEAMEKYRVRQMEGLHEKYTRRMQLVEALRVSYSSQAERFRDYRAAQMEQMSSHLENIRENYNQQMQRVREYGSRRAEQLWESYERQEQEVRAALELPDPPPPDSPTETHPLSRSSSFYSLPEYIIDDEGVLRPSPIIGKVRFTPHNIRSQNGADGNSLTKAAEDGPAGPVDPESGKHKGGGDCSS</sequence>
<proteinExistence type="predicted"/>
<evidence type="ECO:0000256" key="2">
    <source>
        <dbReference type="SAM" id="MobiDB-lite"/>
    </source>
</evidence>
<gene>
    <name evidence="3" type="ORF">ANCCEY_09867</name>
</gene>
<accession>A0A0D6LLX2</accession>